<dbReference type="OrthoDB" id="5213892at2759"/>
<comment type="subcellular location">
    <subcellularLocation>
        <location evidence="1">Nucleus</location>
    </subcellularLocation>
</comment>
<dbReference type="GO" id="GO:0005634">
    <property type="term" value="C:nucleus"/>
    <property type="evidence" value="ECO:0007669"/>
    <property type="project" value="UniProtKB-SubCell"/>
</dbReference>
<dbReference type="InterPro" id="IPR036864">
    <property type="entry name" value="Zn2-C6_fun-type_DNA-bd_sf"/>
</dbReference>
<organism evidence="5 6">
    <name type="scientific">Phialocephala subalpina</name>
    <dbReference type="NCBI Taxonomy" id="576137"/>
    <lineage>
        <taxon>Eukaryota</taxon>
        <taxon>Fungi</taxon>
        <taxon>Dikarya</taxon>
        <taxon>Ascomycota</taxon>
        <taxon>Pezizomycotina</taxon>
        <taxon>Leotiomycetes</taxon>
        <taxon>Helotiales</taxon>
        <taxon>Mollisiaceae</taxon>
        <taxon>Phialocephala</taxon>
        <taxon>Phialocephala fortinii species complex</taxon>
    </lineage>
</organism>
<evidence type="ECO:0000259" key="4">
    <source>
        <dbReference type="PROSITE" id="PS50048"/>
    </source>
</evidence>
<dbReference type="GO" id="GO:0008270">
    <property type="term" value="F:zinc ion binding"/>
    <property type="evidence" value="ECO:0007669"/>
    <property type="project" value="InterPro"/>
</dbReference>
<protein>
    <recommendedName>
        <fullName evidence="4">Zn(2)-C6 fungal-type domain-containing protein</fullName>
    </recommendedName>
</protein>
<dbReference type="SUPFAM" id="SSF57701">
    <property type="entry name" value="Zn2/Cys6 DNA-binding domain"/>
    <property type="match status" value="1"/>
</dbReference>
<dbReference type="InterPro" id="IPR001138">
    <property type="entry name" value="Zn2Cys6_DnaBD"/>
</dbReference>
<dbReference type="Gene3D" id="4.10.240.10">
    <property type="entry name" value="Zn(2)-C6 fungal-type DNA-binding domain"/>
    <property type="match status" value="1"/>
</dbReference>
<feature type="domain" description="Zn(2)-C6 fungal-type" evidence="4">
    <location>
        <begin position="12"/>
        <end position="40"/>
    </location>
</feature>
<dbReference type="PROSITE" id="PS00463">
    <property type="entry name" value="ZN2_CY6_FUNGAL_1"/>
    <property type="match status" value="1"/>
</dbReference>
<sequence>MASMATSRSGSGCWTCRLRKKKCDDVRPVCGPCEFRNITCHGFGLKPSFLCSAEDQKAEIAKIQKAVSDSFKARRAFRVAKKATRPSQPRPVVAAGSRDETADLTKAYEAQLSLQSGPSVSTKGPVAGNATVLPVSEPWLLSSSGPSVQAGLLQSSEEKHRESIRNEKEYPRTFLPNAYPAQNAQDLALVMNYLDRIFPLQYYFYQPTREERGRGWLLALLLRSKPSFYITLAFSSLQQIRYVYTDDVSKEKGLYEELDQYHSLGIIELQKHLEYLATTSGPEHLIGGVDALACTIQLCSIDVFRQTKLYLGWRGDWEIHVNAAGSLLSIIGTELSKSSESSTAPDTVDGKTPPESIDAPASLSSLNDYAGLDFFTTTYVWVDIIRCCSIGAGFSGQGPFPYLAYLEEDRIRLDKQMGVKNWAMMAIRQTADLEAWKIELRDRLDIPMLTRRAWDIENRLDRGLESIPKILARLPSSSTWDRESLLVTEIYALSALIYLSIVVSGNFHLTPKIRLGVTKVLGCINQLPVHLLIRVSWPCTVAGCMAIENEKNEFRHIVTDATEKGYHPGTLLNGLELMEDFWTMRESSDKNVQSKGRSKCPWAIAMER</sequence>
<keyword evidence="6" id="KW-1185">Reference proteome</keyword>
<evidence type="ECO:0000256" key="1">
    <source>
        <dbReference type="ARBA" id="ARBA00004123"/>
    </source>
</evidence>
<dbReference type="Proteomes" id="UP000184330">
    <property type="component" value="Unassembled WGS sequence"/>
</dbReference>
<feature type="region of interest" description="Disordered" evidence="3">
    <location>
        <begin position="338"/>
        <end position="357"/>
    </location>
</feature>
<dbReference type="STRING" id="576137.A0A1L7WTA5"/>
<evidence type="ECO:0000256" key="3">
    <source>
        <dbReference type="SAM" id="MobiDB-lite"/>
    </source>
</evidence>
<dbReference type="GO" id="GO:0045944">
    <property type="term" value="P:positive regulation of transcription by RNA polymerase II"/>
    <property type="evidence" value="ECO:0007669"/>
    <property type="project" value="TreeGrafter"/>
</dbReference>
<name>A0A1L7WTA5_9HELO</name>
<accession>A0A1L7WTA5</accession>
<evidence type="ECO:0000313" key="6">
    <source>
        <dbReference type="Proteomes" id="UP000184330"/>
    </source>
</evidence>
<dbReference type="EMBL" id="FJOG01000007">
    <property type="protein sequence ID" value="CZR56012.1"/>
    <property type="molecule type" value="Genomic_DNA"/>
</dbReference>
<dbReference type="GO" id="GO:0000976">
    <property type="term" value="F:transcription cis-regulatory region binding"/>
    <property type="evidence" value="ECO:0007669"/>
    <property type="project" value="TreeGrafter"/>
</dbReference>
<dbReference type="PANTHER" id="PTHR37534:SF26">
    <property type="entry name" value="TRANSCRIPTION FACTOR, PUTATIVE-RELATED"/>
    <property type="match status" value="1"/>
</dbReference>
<evidence type="ECO:0000313" key="5">
    <source>
        <dbReference type="EMBL" id="CZR56012.1"/>
    </source>
</evidence>
<dbReference type="Pfam" id="PF11951">
    <property type="entry name" value="Fungal_trans_2"/>
    <property type="match status" value="1"/>
</dbReference>
<reference evidence="5 6" key="1">
    <citation type="submission" date="2016-03" db="EMBL/GenBank/DDBJ databases">
        <authorList>
            <person name="Ploux O."/>
        </authorList>
    </citation>
    <scope>NUCLEOTIDE SEQUENCE [LARGE SCALE GENOMIC DNA]</scope>
    <source>
        <strain evidence="5 6">UAMH 11012</strain>
    </source>
</reference>
<dbReference type="PROSITE" id="PS50048">
    <property type="entry name" value="ZN2_CY6_FUNGAL_2"/>
    <property type="match status" value="1"/>
</dbReference>
<dbReference type="SMART" id="SM00066">
    <property type="entry name" value="GAL4"/>
    <property type="match status" value="1"/>
</dbReference>
<dbReference type="PANTHER" id="PTHR37534">
    <property type="entry name" value="TRANSCRIPTIONAL ACTIVATOR PROTEIN UGA3"/>
    <property type="match status" value="1"/>
</dbReference>
<proteinExistence type="predicted"/>
<dbReference type="AlphaFoldDB" id="A0A1L7WTA5"/>
<keyword evidence="2" id="KW-0539">Nucleus</keyword>
<dbReference type="CDD" id="cd00067">
    <property type="entry name" value="GAL4"/>
    <property type="match status" value="1"/>
</dbReference>
<gene>
    <name evidence="5" type="ORF">PAC_05900</name>
</gene>
<dbReference type="InterPro" id="IPR021858">
    <property type="entry name" value="Fun_TF"/>
</dbReference>
<dbReference type="Pfam" id="PF00172">
    <property type="entry name" value="Zn_clus"/>
    <property type="match status" value="1"/>
</dbReference>
<dbReference type="GO" id="GO:0000981">
    <property type="term" value="F:DNA-binding transcription factor activity, RNA polymerase II-specific"/>
    <property type="evidence" value="ECO:0007669"/>
    <property type="project" value="InterPro"/>
</dbReference>
<evidence type="ECO:0000256" key="2">
    <source>
        <dbReference type="ARBA" id="ARBA00023242"/>
    </source>
</evidence>